<comment type="caution">
    <text evidence="2">The sequence shown here is derived from an EMBL/GenBank/DDBJ whole genome shotgun (WGS) entry which is preliminary data.</text>
</comment>
<dbReference type="EMBL" id="BMAT01011118">
    <property type="protein sequence ID" value="GFR67037.1"/>
    <property type="molecule type" value="Genomic_DNA"/>
</dbReference>
<dbReference type="Proteomes" id="UP000762676">
    <property type="component" value="Unassembled WGS sequence"/>
</dbReference>
<dbReference type="AlphaFoldDB" id="A0AAV4F1D5"/>
<organism evidence="2 3">
    <name type="scientific">Elysia marginata</name>
    <dbReference type="NCBI Taxonomy" id="1093978"/>
    <lineage>
        <taxon>Eukaryota</taxon>
        <taxon>Metazoa</taxon>
        <taxon>Spiralia</taxon>
        <taxon>Lophotrochozoa</taxon>
        <taxon>Mollusca</taxon>
        <taxon>Gastropoda</taxon>
        <taxon>Heterobranchia</taxon>
        <taxon>Euthyneura</taxon>
        <taxon>Panpulmonata</taxon>
        <taxon>Sacoglossa</taxon>
        <taxon>Placobranchoidea</taxon>
        <taxon>Plakobranchidae</taxon>
        <taxon>Elysia</taxon>
    </lineage>
</organism>
<accession>A0AAV4F1D5</accession>
<keyword evidence="3" id="KW-1185">Reference proteome</keyword>
<reference evidence="2 3" key="1">
    <citation type="journal article" date="2021" name="Elife">
        <title>Chloroplast acquisition without the gene transfer in kleptoplastic sea slugs, Plakobranchus ocellatus.</title>
        <authorList>
            <person name="Maeda T."/>
            <person name="Takahashi S."/>
            <person name="Yoshida T."/>
            <person name="Shimamura S."/>
            <person name="Takaki Y."/>
            <person name="Nagai Y."/>
            <person name="Toyoda A."/>
            <person name="Suzuki Y."/>
            <person name="Arimoto A."/>
            <person name="Ishii H."/>
            <person name="Satoh N."/>
            <person name="Nishiyama T."/>
            <person name="Hasebe M."/>
            <person name="Maruyama T."/>
            <person name="Minagawa J."/>
            <person name="Obokata J."/>
            <person name="Shigenobu S."/>
        </authorList>
    </citation>
    <scope>NUCLEOTIDE SEQUENCE [LARGE SCALE GENOMIC DNA]</scope>
</reference>
<evidence type="ECO:0000313" key="3">
    <source>
        <dbReference type="Proteomes" id="UP000762676"/>
    </source>
</evidence>
<name>A0AAV4F1D5_9GAST</name>
<proteinExistence type="predicted"/>
<protein>
    <submittedName>
        <fullName evidence="2">Uncharacterized protein</fullName>
    </submittedName>
</protein>
<sequence>MKLDRAYIKMLRVVKGKTWQDKISQIKPYTVNCQASQPQLRKCISEAAAGETRKKLNVVHEPEPKHGKRSVGGHQRKYIDQLDKDIGMPREYLACD</sequence>
<evidence type="ECO:0000313" key="2">
    <source>
        <dbReference type="EMBL" id="GFR67037.1"/>
    </source>
</evidence>
<feature type="region of interest" description="Disordered" evidence="1">
    <location>
        <begin position="61"/>
        <end position="80"/>
    </location>
</feature>
<feature type="compositionally biased region" description="Basic residues" evidence="1">
    <location>
        <begin position="66"/>
        <end position="76"/>
    </location>
</feature>
<gene>
    <name evidence="2" type="ORF">ElyMa_005573200</name>
</gene>
<evidence type="ECO:0000256" key="1">
    <source>
        <dbReference type="SAM" id="MobiDB-lite"/>
    </source>
</evidence>